<accession>A0AA36MB08</accession>
<dbReference type="Proteomes" id="UP001176961">
    <property type="component" value="Unassembled WGS sequence"/>
</dbReference>
<comment type="caution">
    <text evidence="5">The sequence shown here is derived from an EMBL/GenBank/DDBJ whole genome shotgun (WGS) entry which is preliminary data.</text>
</comment>
<keyword evidence="2" id="KW-0539">Nucleus</keyword>
<evidence type="ECO:0000256" key="2">
    <source>
        <dbReference type="ARBA" id="ARBA00023242"/>
    </source>
</evidence>
<reference evidence="5" key="1">
    <citation type="submission" date="2023-07" db="EMBL/GenBank/DDBJ databases">
        <authorList>
            <consortium name="CYATHOMIX"/>
        </authorList>
    </citation>
    <scope>NUCLEOTIDE SEQUENCE</scope>
    <source>
        <strain evidence="5">N/A</strain>
    </source>
</reference>
<gene>
    <name evidence="5" type="ORF">CYNAS_LOCUS15020</name>
</gene>
<comment type="subcellular location">
    <subcellularLocation>
        <location evidence="1">Nucleus</location>
    </subcellularLocation>
</comment>
<proteinExistence type="predicted"/>
<dbReference type="Pfam" id="PF00385">
    <property type="entry name" value="Chromo"/>
    <property type="match status" value="1"/>
</dbReference>
<dbReference type="PROSITE" id="PS00598">
    <property type="entry name" value="CHROMO_1"/>
    <property type="match status" value="1"/>
</dbReference>
<sequence>MDEQDGEEEYQVESIVTHLEYVEAFDLRGYIVFNPATGNGLTHSKYVYLVKWVGYDEADNTWEPEENLVDCTELLTLYKEKHDLPLYHETFNRRFNWKEPTTSMTLEEVNRRAFKNRDPITSASQLLRDPPTKKRKKRREVDLLDGDVDEPEIVHRKIRKTSPTVDSSLKSDSRRRGPKKKTTLEGGTPKKPGRKPRSAAATEEKKRKRSESEDRIELVRYIVEGASHRSRSPARRLLKLRRYSSAERLRQRWDEAIRKNTPSEWWKSMTREKLAKIFTSRFANSTEELASKKKMIVSLREKEELDENSKERQCRVVGSSILKKLLKENNLQNRLPLPAKTSVVTGNVPNGLSAAAKQEKVEVSTKSASSVALTEGGCSLDELRHYAHETSLVDSEKFLESIRSKDLSVTDETLLVIALCYAELSHENAVRTLSAITDAQTRFVLVKVLVNTVRIVGNAMITRPQQLEEPNSSLALQLIESDLSAGDWFETVSHCSASHWKCRLLHQLITLCPNPEVYVDVDSPFCTKNFLHCMRYGAHCQKLAFIKNGVPFGHETIPFDLLDVSVNESHISAVQGNPRYFLEFIRSGLDVSSLTSKPSSSRLDSDLTVCSLLEKLISMKTGDSGQAFEVDAKIRNQISNMIGVIADWENIEQRFVRDAVERRLQMDQRCEVMFDRTLSPVHTLRVSSYQDEMCIRTAFFGNISTPILARILSMVQAGKSAVVLCIYAISIIQRSLELDTSKNETVCALNLDVVPEAISGCSVTEASLEDVFTKRRFILTLDDSSSSDSEWYFVMDNESLGHISTNTMPLRLRLNAPPNSLFLAQFVLVSRKDDNSAF</sequence>
<protein>
    <recommendedName>
        <fullName evidence="4">Chromo domain-containing protein</fullName>
    </recommendedName>
</protein>
<dbReference type="GO" id="GO:0005634">
    <property type="term" value="C:nucleus"/>
    <property type="evidence" value="ECO:0007669"/>
    <property type="project" value="UniProtKB-SubCell"/>
</dbReference>
<evidence type="ECO:0000256" key="1">
    <source>
        <dbReference type="ARBA" id="ARBA00004123"/>
    </source>
</evidence>
<dbReference type="InterPro" id="IPR051219">
    <property type="entry name" value="Heterochromatin_chromo-domain"/>
</dbReference>
<feature type="region of interest" description="Disordered" evidence="3">
    <location>
        <begin position="115"/>
        <end position="211"/>
    </location>
</feature>
<dbReference type="Gene3D" id="2.40.50.40">
    <property type="match status" value="1"/>
</dbReference>
<dbReference type="InterPro" id="IPR023780">
    <property type="entry name" value="Chromo_domain"/>
</dbReference>
<evidence type="ECO:0000313" key="6">
    <source>
        <dbReference type="Proteomes" id="UP001176961"/>
    </source>
</evidence>
<feature type="domain" description="Chromo" evidence="4">
    <location>
        <begin position="10"/>
        <end position="82"/>
    </location>
</feature>
<dbReference type="PANTHER" id="PTHR22812">
    <property type="entry name" value="CHROMOBOX PROTEIN"/>
    <property type="match status" value="1"/>
</dbReference>
<keyword evidence="6" id="KW-1185">Reference proteome</keyword>
<organism evidence="5 6">
    <name type="scientific">Cylicocyclus nassatus</name>
    <name type="common">Nematode worm</name>
    <dbReference type="NCBI Taxonomy" id="53992"/>
    <lineage>
        <taxon>Eukaryota</taxon>
        <taxon>Metazoa</taxon>
        <taxon>Ecdysozoa</taxon>
        <taxon>Nematoda</taxon>
        <taxon>Chromadorea</taxon>
        <taxon>Rhabditida</taxon>
        <taxon>Rhabditina</taxon>
        <taxon>Rhabditomorpha</taxon>
        <taxon>Strongyloidea</taxon>
        <taxon>Strongylidae</taxon>
        <taxon>Cylicocyclus</taxon>
    </lineage>
</organism>
<name>A0AA36MB08_CYLNA</name>
<dbReference type="SUPFAM" id="SSF54160">
    <property type="entry name" value="Chromo domain-like"/>
    <property type="match status" value="1"/>
</dbReference>
<dbReference type="PROSITE" id="PS50013">
    <property type="entry name" value="CHROMO_2"/>
    <property type="match status" value="1"/>
</dbReference>
<evidence type="ECO:0000313" key="5">
    <source>
        <dbReference type="EMBL" id="CAJ0603037.1"/>
    </source>
</evidence>
<dbReference type="InterPro" id="IPR000953">
    <property type="entry name" value="Chromo/chromo_shadow_dom"/>
</dbReference>
<dbReference type="SMART" id="SM00298">
    <property type="entry name" value="CHROMO"/>
    <property type="match status" value="1"/>
</dbReference>
<dbReference type="CDD" id="cd00024">
    <property type="entry name" value="CD_CSD"/>
    <property type="match status" value="1"/>
</dbReference>
<dbReference type="AlphaFoldDB" id="A0AA36MB08"/>
<dbReference type="InterPro" id="IPR016197">
    <property type="entry name" value="Chromo-like_dom_sf"/>
</dbReference>
<evidence type="ECO:0000259" key="4">
    <source>
        <dbReference type="PROSITE" id="PS50013"/>
    </source>
</evidence>
<dbReference type="InterPro" id="IPR023779">
    <property type="entry name" value="Chromodomain_CS"/>
</dbReference>
<evidence type="ECO:0000256" key="3">
    <source>
        <dbReference type="SAM" id="MobiDB-lite"/>
    </source>
</evidence>
<feature type="compositionally biased region" description="Basic and acidic residues" evidence="3">
    <location>
        <begin position="202"/>
        <end position="211"/>
    </location>
</feature>
<dbReference type="EMBL" id="CATQJL010000305">
    <property type="protein sequence ID" value="CAJ0603037.1"/>
    <property type="molecule type" value="Genomic_DNA"/>
</dbReference>